<dbReference type="Proteomes" id="UP001341840">
    <property type="component" value="Unassembled WGS sequence"/>
</dbReference>
<feature type="compositionally biased region" description="Polar residues" evidence="1">
    <location>
        <begin position="121"/>
        <end position="135"/>
    </location>
</feature>
<name>A0ABU6Q5E9_9FABA</name>
<comment type="caution">
    <text evidence="2">The sequence shown here is derived from an EMBL/GenBank/DDBJ whole genome shotgun (WGS) entry which is preliminary data.</text>
</comment>
<feature type="region of interest" description="Disordered" evidence="1">
    <location>
        <begin position="82"/>
        <end position="135"/>
    </location>
</feature>
<evidence type="ECO:0000313" key="3">
    <source>
        <dbReference type="Proteomes" id="UP001341840"/>
    </source>
</evidence>
<gene>
    <name evidence="2" type="ORF">PIB30_009577</name>
</gene>
<protein>
    <submittedName>
        <fullName evidence="2">Uncharacterized protein</fullName>
    </submittedName>
</protein>
<evidence type="ECO:0000313" key="2">
    <source>
        <dbReference type="EMBL" id="MED6106971.1"/>
    </source>
</evidence>
<evidence type="ECO:0000256" key="1">
    <source>
        <dbReference type="SAM" id="MobiDB-lite"/>
    </source>
</evidence>
<dbReference type="EMBL" id="JASCZI010000022">
    <property type="protein sequence ID" value="MED6106971.1"/>
    <property type="molecule type" value="Genomic_DNA"/>
</dbReference>
<accession>A0ABU6Q5E9</accession>
<proteinExistence type="predicted"/>
<keyword evidence="3" id="KW-1185">Reference proteome</keyword>
<sequence>MVLPHASRARVMALARPRGELGHIRPKLPSCMLARALLLVRPHGRVRVMALVHPRPSTWCSRMDKKGKAKCPVCKMYASQAAARNEATSKPPAAPKAPVEPKKKPIFIDLTVDSESKDTTRASSETHFSSVASCS</sequence>
<reference evidence="2 3" key="1">
    <citation type="journal article" date="2023" name="Plants (Basel)">
        <title>Bridging the Gap: Combining Genomics and Transcriptomics Approaches to Understand Stylosanthes scabra, an Orphan Legume from the Brazilian Caatinga.</title>
        <authorList>
            <person name="Ferreira-Neto J.R.C."/>
            <person name="da Silva M.D."/>
            <person name="Binneck E."/>
            <person name="de Melo N.F."/>
            <person name="da Silva R.H."/>
            <person name="de Melo A.L.T.M."/>
            <person name="Pandolfi V."/>
            <person name="Bustamante F.O."/>
            <person name="Brasileiro-Vidal A.C."/>
            <person name="Benko-Iseppon A.M."/>
        </authorList>
    </citation>
    <scope>NUCLEOTIDE SEQUENCE [LARGE SCALE GENOMIC DNA]</scope>
    <source>
        <tissue evidence="2">Leaves</tissue>
    </source>
</reference>
<organism evidence="2 3">
    <name type="scientific">Stylosanthes scabra</name>
    <dbReference type="NCBI Taxonomy" id="79078"/>
    <lineage>
        <taxon>Eukaryota</taxon>
        <taxon>Viridiplantae</taxon>
        <taxon>Streptophyta</taxon>
        <taxon>Embryophyta</taxon>
        <taxon>Tracheophyta</taxon>
        <taxon>Spermatophyta</taxon>
        <taxon>Magnoliopsida</taxon>
        <taxon>eudicotyledons</taxon>
        <taxon>Gunneridae</taxon>
        <taxon>Pentapetalae</taxon>
        <taxon>rosids</taxon>
        <taxon>fabids</taxon>
        <taxon>Fabales</taxon>
        <taxon>Fabaceae</taxon>
        <taxon>Papilionoideae</taxon>
        <taxon>50 kb inversion clade</taxon>
        <taxon>dalbergioids sensu lato</taxon>
        <taxon>Dalbergieae</taxon>
        <taxon>Pterocarpus clade</taxon>
        <taxon>Stylosanthes</taxon>
    </lineage>
</organism>